<dbReference type="InterPro" id="IPR003593">
    <property type="entry name" value="AAA+_ATPase"/>
</dbReference>
<feature type="domain" description="ABC transporter" evidence="3">
    <location>
        <begin position="18"/>
        <end position="240"/>
    </location>
</feature>
<dbReference type="SMR" id="A0A482X5D2"/>
<dbReference type="InterPro" id="IPR027417">
    <property type="entry name" value="P-loop_NTPase"/>
</dbReference>
<proteinExistence type="predicted"/>
<dbReference type="PANTHER" id="PTHR43038:SF3">
    <property type="entry name" value="ABC TRANSPORTER G FAMILY MEMBER 20 ISOFORM X1"/>
    <property type="match status" value="1"/>
</dbReference>
<dbReference type="InterPro" id="IPR017871">
    <property type="entry name" value="ABC_transporter-like_CS"/>
</dbReference>
<dbReference type="GO" id="GO:0016887">
    <property type="term" value="F:ATP hydrolysis activity"/>
    <property type="evidence" value="ECO:0007669"/>
    <property type="project" value="InterPro"/>
</dbReference>
<keyword evidence="2" id="KW-0067">ATP-binding</keyword>
<dbReference type="SMART" id="SM00382">
    <property type="entry name" value="AAA"/>
    <property type="match status" value="1"/>
</dbReference>
<sequence>MAIADLNTMDNQQNECALTIDSAYKRYGPNSVVLKGLNMNVPQGAIYGLLGPSGCGKTTLLNCIVGRMNLDSGQIRMQAKKKSDVGYMPQDVALYSNLTIKETFNYYGGMYGMTMEQVDNRSEEVIKLLELPSDNSIVDTLSGGQQRRVSFGVALLHDPQLLILDEPTVGLDPLLSQSIWDHLLKLASHHKKSIIITTHYIEEARQANIVGLMRGGCLLAEAPPLQLMSTHGAATLEQAFLSLCQKQYSSSEDELQDNSSYPTDGPVSSPLNENGLFSCSRFKAQLIKNLLFMLRNKPMMMFLFGLPLLQCTLYNLAIGRDPEGLKVAIVNGELKHGLKDCSQYPLTGCNLDLPLSCRYINQIKMKTINLIEFDELSAARSTVERNKAWGMIHFASNYTEALMERINSTFETASPWAIDNSDVSVWMDMSRMGLASKKECIQF</sequence>
<dbReference type="PROSITE" id="PS00211">
    <property type="entry name" value="ABC_TRANSPORTER_1"/>
    <property type="match status" value="1"/>
</dbReference>
<dbReference type="Proteomes" id="UP000291343">
    <property type="component" value="Unassembled WGS sequence"/>
</dbReference>
<dbReference type="PANTHER" id="PTHR43038">
    <property type="entry name" value="ATP-BINDING CASSETTE, SUB-FAMILY H, MEMBER 1"/>
    <property type="match status" value="1"/>
</dbReference>
<dbReference type="CDD" id="cd03230">
    <property type="entry name" value="ABC_DR_subfamily_A"/>
    <property type="match status" value="1"/>
</dbReference>
<keyword evidence="1" id="KW-0547">Nucleotide-binding</keyword>
<name>A0A482X5D2_LAOST</name>
<dbReference type="STRING" id="195883.A0A482X5D2"/>
<gene>
    <name evidence="4" type="ORF">LSTR_LSTR003326</name>
</gene>
<evidence type="ECO:0000256" key="2">
    <source>
        <dbReference type="ARBA" id="ARBA00022840"/>
    </source>
</evidence>
<dbReference type="OrthoDB" id="10255969at2759"/>
<reference evidence="4 5" key="1">
    <citation type="journal article" date="2017" name="Gigascience">
        <title>Genome sequence of the small brown planthopper, Laodelphax striatellus.</title>
        <authorList>
            <person name="Zhu J."/>
            <person name="Jiang F."/>
            <person name="Wang X."/>
            <person name="Yang P."/>
            <person name="Bao Y."/>
            <person name="Zhao W."/>
            <person name="Wang W."/>
            <person name="Lu H."/>
            <person name="Wang Q."/>
            <person name="Cui N."/>
            <person name="Li J."/>
            <person name="Chen X."/>
            <person name="Luo L."/>
            <person name="Yu J."/>
            <person name="Kang L."/>
            <person name="Cui F."/>
        </authorList>
    </citation>
    <scope>NUCLEOTIDE SEQUENCE [LARGE SCALE GENOMIC DNA]</scope>
    <source>
        <strain evidence="4">Lst14</strain>
    </source>
</reference>
<organism evidence="4 5">
    <name type="scientific">Laodelphax striatellus</name>
    <name type="common">Small brown planthopper</name>
    <name type="synonym">Delphax striatella</name>
    <dbReference type="NCBI Taxonomy" id="195883"/>
    <lineage>
        <taxon>Eukaryota</taxon>
        <taxon>Metazoa</taxon>
        <taxon>Ecdysozoa</taxon>
        <taxon>Arthropoda</taxon>
        <taxon>Hexapoda</taxon>
        <taxon>Insecta</taxon>
        <taxon>Pterygota</taxon>
        <taxon>Neoptera</taxon>
        <taxon>Paraneoptera</taxon>
        <taxon>Hemiptera</taxon>
        <taxon>Auchenorrhyncha</taxon>
        <taxon>Fulgoroidea</taxon>
        <taxon>Delphacidae</taxon>
        <taxon>Criomorphinae</taxon>
        <taxon>Laodelphax</taxon>
    </lineage>
</organism>
<dbReference type="PROSITE" id="PS50893">
    <property type="entry name" value="ABC_TRANSPORTER_2"/>
    <property type="match status" value="1"/>
</dbReference>
<keyword evidence="5" id="KW-1185">Reference proteome</keyword>
<dbReference type="GO" id="GO:0005524">
    <property type="term" value="F:ATP binding"/>
    <property type="evidence" value="ECO:0007669"/>
    <property type="project" value="UniProtKB-KW"/>
</dbReference>
<dbReference type="SUPFAM" id="SSF52540">
    <property type="entry name" value="P-loop containing nucleoside triphosphate hydrolases"/>
    <property type="match status" value="1"/>
</dbReference>
<evidence type="ECO:0000313" key="4">
    <source>
        <dbReference type="EMBL" id="RZF40816.1"/>
    </source>
</evidence>
<dbReference type="Pfam" id="PF00005">
    <property type="entry name" value="ABC_tran"/>
    <property type="match status" value="1"/>
</dbReference>
<comment type="caution">
    <text evidence="4">The sequence shown here is derived from an EMBL/GenBank/DDBJ whole genome shotgun (WGS) entry which is preliminary data.</text>
</comment>
<evidence type="ECO:0000259" key="3">
    <source>
        <dbReference type="PROSITE" id="PS50893"/>
    </source>
</evidence>
<dbReference type="InParanoid" id="A0A482X5D2"/>
<accession>A0A482X5D2</accession>
<evidence type="ECO:0000313" key="5">
    <source>
        <dbReference type="Proteomes" id="UP000291343"/>
    </source>
</evidence>
<dbReference type="EMBL" id="QKKF02017590">
    <property type="protein sequence ID" value="RZF40816.1"/>
    <property type="molecule type" value="Genomic_DNA"/>
</dbReference>
<dbReference type="AlphaFoldDB" id="A0A482X5D2"/>
<protein>
    <recommendedName>
        <fullName evidence="3">ABC transporter domain-containing protein</fullName>
    </recommendedName>
</protein>
<evidence type="ECO:0000256" key="1">
    <source>
        <dbReference type="ARBA" id="ARBA00022741"/>
    </source>
</evidence>
<dbReference type="Gene3D" id="3.40.50.300">
    <property type="entry name" value="P-loop containing nucleotide triphosphate hydrolases"/>
    <property type="match status" value="1"/>
</dbReference>
<dbReference type="InterPro" id="IPR003439">
    <property type="entry name" value="ABC_transporter-like_ATP-bd"/>
</dbReference>